<dbReference type="InterPro" id="IPR014729">
    <property type="entry name" value="Rossmann-like_a/b/a_fold"/>
</dbReference>
<dbReference type="GO" id="GO:0000270">
    <property type="term" value="P:peptidoglycan metabolic process"/>
    <property type="evidence" value="ECO:0007669"/>
    <property type="project" value="TreeGrafter"/>
</dbReference>
<evidence type="ECO:0000259" key="2">
    <source>
        <dbReference type="Pfam" id="PF02698"/>
    </source>
</evidence>
<feature type="transmembrane region" description="Helical" evidence="1">
    <location>
        <begin position="43"/>
        <end position="62"/>
    </location>
</feature>
<dbReference type="GO" id="GO:0005886">
    <property type="term" value="C:plasma membrane"/>
    <property type="evidence" value="ECO:0007669"/>
    <property type="project" value="TreeGrafter"/>
</dbReference>
<protein>
    <recommendedName>
        <fullName evidence="2">DUF218 domain-containing protein</fullName>
    </recommendedName>
</protein>
<feature type="transmembrane region" description="Helical" evidence="1">
    <location>
        <begin position="12"/>
        <end position="31"/>
    </location>
</feature>
<dbReference type="PANTHER" id="PTHR30336">
    <property type="entry name" value="INNER MEMBRANE PROTEIN, PROBABLE PERMEASE"/>
    <property type="match status" value="1"/>
</dbReference>
<dbReference type="CDD" id="cd06259">
    <property type="entry name" value="YdcF-like"/>
    <property type="match status" value="1"/>
</dbReference>
<dbReference type="PANTHER" id="PTHR30336:SF4">
    <property type="entry name" value="ENVELOPE BIOGENESIS FACTOR ELYC"/>
    <property type="match status" value="1"/>
</dbReference>
<keyword evidence="1" id="KW-1133">Transmembrane helix</keyword>
<name>A0A0S2T986_9GAMM</name>
<dbReference type="GO" id="GO:0043164">
    <property type="term" value="P:Gram-negative-bacterium-type cell wall biogenesis"/>
    <property type="evidence" value="ECO:0007669"/>
    <property type="project" value="TreeGrafter"/>
</dbReference>
<keyword evidence="1" id="KW-0812">Transmembrane</keyword>
<keyword evidence="1" id="KW-0472">Membrane</keyword>
<keyword evidence="4" id="KW-1185">Reference proteome</keyword>
<dbReference type="Gene3D" id="3.40.50.620">
    <property type="entry name" value="HUPs"/>
    <property type="match status" value="1"/>
</dbReference>
<feature type="domain" description="DUF218" evidence="2">
    <location>
        <begin position="83"/>
        <end position="245"/>
    </location>
</feature>
<accession>A0A0S2T986</accession>
<dbReference type="AlphaFoldDB" id="A0A0S2T986"/>
<dbReference type="Proteomes" id="UP000055136">
    <property type="component" value="Chromosome"/>
</dbReference>
<dbReference type="InterPro" id="IPR051599">
    <property type="entry name" value="Cell_Envelope_Assoc"/>
</dbReference>
<gene>
    <name evidence="3" type="ORF">Tel_00150</name>
</gene>
<proteinExistence type="predicted"/>
<sequence length="253" mass="28109">MIELYLTKILKSLIFPPGGLLLLWLLGLLLLRRSVLLAKTLLWAGLAVAYLLCTPLVSGLLLQQLDVYPALTREQIEQAPARAIVVLSAGRYKDAPEYGGDTVGNHTLVRVRYGAHLQRLSGLPVLVSGGHVFDKQGASLAQVMADSLRNDFHIGQVWLEDKSRTTAENARFSRDLLQQKGIDTVFLVTHAIHMPRAVAMFEQVGLTVIPAPTRFYAAEGGWLVQLLPEPGAIVNSYMALHELVGRFWYRLRY</sequence>
<dbReference type="EMBL" id="CP013099">
    <property type="protein sequence ID" value="ALP51676.1"/>
    <property type="molecule type" value="Genomic_DNA"/>
</dbReference>
<dbReference type="InterPro" id="IPR003848">
    <property type="entry name" value="DUF218"/>
</dbReference>
<dbReference type="KEGG" id="tee:Tel_00150"/>
<dbReference type="STRING" id="1748243.Tel_00150"/>
<organism evidence="3 4">
    <name type="scientific">Candidatus Tenderia electrophaga</name>
    <dbReference type="NCBI Taxonomy" id="1748243"/>
    <lineage>
        <taxon>Bacteria</taxon>
        <taxon>Pseudomonadati</taxon>
        <taxon>Pseudomonadota</taxon>
        <taxon>Gammaproteobacteria</taxon>
        <taxon>Candidatus Tenderiales</taxon>
        <taxon>Candidatus Tenderiaceae</taxon>
        <taxon>Candidatus Tenderia</taxon>
    </lineage>
</organism>
<evidence type="ECO:0000313" key="3">
    <source>
        <dbReference type="EMBL" id="ALP51676.1"/>
    </source>
</evidence>
<evidence type="ECO:0000256" key="1">
    <source>
        <dbReference type="SAM" id="Phobius"/>
    </source>
</evidence>
<dbReference type="Pfam" id="PF02698">
    <property type="entry name" value="DUF218"/>
    <property type="match status" value="1"/>
</dbReference>
<reference evidence="3" key="1">
    <citation type="submission" date="2015-10" db="EMBL/GenBank/DDBJ databases">
        <title>Description of Candidatus Tenderia electrophaga gen. nov, sp. nov., an Uncultivated Electroautotroph from a Biocathode Enrichment.</title>
        <authorList>
            <person name="Eddie B.J."/>
            <person name="Malanoski A.P."/>
            <person name="Wang Z."/>
            <person name="Hall R.J."/>
            <person name="Oh S.D."/>
            <person name="Heiner C."/>
            <person name="Lin B."/>
            <person name="Strycharz-Glaven S.M."/>
        </authorList>
    </citation>
    <scope>NUCLEOTIDE SEQUENCE [LARGE SCALE GENOMIC DNA]</scope>
    <source>
        <strain evidence="3">NRL1</strain>
    </source>
</reference>
<evidence type="ECO:0000313" key="4">
    <source>
        <dbReference type="Proteomes" id="UP000055136"/>
    </source>
</evidence>